<proteinExistence type="predicted"/>
<evidence type="ECO:0000313" key="4">
    <source>
        <dbReference type="Proteomes" id="UP000247810"/>
    </source>
</evidence>
<evidence type="ECO:0000256" key="1">
    <source>
        <dbReference type="ARBA" id="ARBA00023159"/>
    </source>
</evidence>
<dbReference type="EMBL" id="KZ825945">
    <property type="protein sequence ID" value="PYH91431.1"/>
    <property type="molecule type" value="Genomic_DNA"/>
</dbReference>
<dbReference type="STRING" id="1448320.A0A319D2X0"/>
<accession>A0A319D2X0</accession>
<dbReference type="Gene3D" id="1.10.10.60">
    <property type="entry name" value="Homeodomain-like"/>
    <property type="match status" value="1"/>
</dbReference>
<gene>
    <name evidence="3" type="ORF">BO71DRAFT_305176</name>
</gene>
<feature type="non-terminal residue" evidence="3">
    <location>
        <position position="1"/>
    </location>
</feature>
<feature type="domain" description="HTH araC/xylS-type" evidence="2">
    <location>
        <begin position="61"/>
        <end position="104"/>
    </location>
</feature>
<dbReference type="OrthoDB" id="2447880at2759"/>
<keyword evidence="1" id="KW-0010">Activator</keyword>
<dbReference type="InterPro" id="IPR035451">
    <property type="entry name" value="Ada-like_dom_sf"/>
</dbReference>
<feature type="non-terminal residue" evidence="3">
    <location>
        <position position="104"/>
    </location>
</feature>
<dbReference type="GO" id="GO:0003700">
    <property type="term" value="F:DNA-binding transcription factor activity"/>
    <property type="evidence" value="ECO:0007669"/>
    <property type="project" value="InterPro"/>
</dbReference>
<dbReference type="InterPro" id="IPR004026">
    <property type="entry name" value="Ada_DNA_repair_Zn-bd"/>
</dbReference>
<dbReference type="Proteomes" id="UP000247810">
    <property type="component" value="Unassembled WGS sequence"/>
</dbReference>
<dbReference type="Gene3D" id="3.40.10.10">
    <property type="entry name" value="DNA Methylphosphotriester Repair Domain"/>
    <property type="match status" value="1"/>
</dbReference>
<reference evidence="3 4" key="1">
    <citation type="submission" date="2018-02" db="EMBL/GenBank/DDBJ databases">
        <title>The genomes of Aspergillus section Nigri reveals drivers in fungal speciation.</title>
        <authorList>
            <consortium name="DOE Joint Genome Institute"/>
            <person name="Vesth T.C."/>
            <person name="Nybo J."/>
            <person name="Theobald S."/>
            <person name="Brandl J."/>
            <person name="Frisvad J.C."/>
            <person name="Nielsen K.F."/>
            <person name="Lyhne E.K."/>
            <person name="Kogle M.E."/>
            <person name="Kuo A."/>
            <person name="Riley R."/>
            <person name="Clum A."/>
            <person name="Nolan M."/>
            <person name="Lipzen A."/>
            <person name="Salamov A."/>
            <person name="Henrissat B."/>
            <person name="Wiebenga A."/>
            <person name="De vries R.P."/>
            <person name="Grigoriev I.V."/>
            <person name="Mortensen U.H."/>
            <person name="Andersen M.R."/>
            <person name="Baker S.E."/>
        </authorList>
    </citation>
    <scope>NUCLEOTIDE SEQUENCE [LARGE SCALE GENOMIC DNA]</scope>
    <source>
        <strain evidence="3 4">CBS 707.79</strain>
    </source>
</reference>
<sequence length="104" mass="11780">TRWQSLIHRTSARTAHLPFIYAVKSTQIYCRPTCPARLARRANIIFYDTTGFVGEKEQLVARVIALLRVRTGDQIGKRSLREVAREVGVSPSYLCRAFRGVMGV</sequence>
<dbReference type="GO" id="GO:0006281">
    <property type="term" value="P:DNA repair"/>
    <property type="evidence" value="ECO:0007669"/>
    <property type="project" value="InterPro"/>
</dbReference>
<dbReference type="Pfam" id="PF02805">
    <property type="entry name" value="Ada_Zn_binding"/>
    <property type="match status" value="1"/>
</dbReference>
<name>A0A319D2X0_9EURO</name>
<dbReference type="InterPro" id="IPR018060">
    <property type="entry name" value="HTH_AraC"/>
</dbReference>
<evidence type="ECO:0000313" key="3">
    <source>
        <dbReference type="EMBL" id="PYH91431.1"/>
    </source>
</evidence>
<dbReference type="PROSITE" id="PS01124">
    <property type="entry name" value="HTH_ARAC_FAMILY_2"/>
    <property type="match status" value="1"/>
</dbReference>
<dbReference type="SUPFAM" id="SSF57884">
    <property type="entry name" value="Ada DNA repair protein, N-terminal domain (N-Ada 10)"/>
    <property type="match status" value="1"/>
</dbReference>
<organism evidence="3 4">
    <name type="scientific">Aspergillus ellipticus CBS 707.79</name>
    <dbReference type="NCBI Taxonomy" id="1448320"/>
    <lineage>
        <taxon>Eukaryota</taxon>
        <taxon>Fungi</taxon>
        <taxon>Dikarya</taxon>
        <taxon>Ascomycota</taxon>
        <taxon>Pezizomycotina</taxon>
        <taxon>Eurotiomycetes</taxon>
        <taxon>Eurotiomycetidae</taxon>
        <taxon>Eurotiales</taxon>
        <taxon>Aspergillaceae</taxon>
        <taxon>Aspergillus</taxon>
        <taxon>Aspergillus subgen. Circumdati</taxon>
    </lineage>
</organism>
<evidence type="ECO:0000259" key="2">
    <source>
        <dbReference type="PROSITE" id="PS01124"/>
    </source>
</evidence>
<keyword evidence="4" id="KW-1185">Reference proteome</keyword>
<dbReference type="AlphaFoldDB" id="A0A319D2X0"/>
<dbReference type="VEuPathDB" id="FungiDB:BO71DRAFT_305176"/>
<dbReference type="GO" id="GO:0008168">
    <property type="term" value="F:methyltransferase activity"/>
    <property type="evidence" value="ECO:0007669"/>
    <property type="project" value="InterPro"/>
</dbReference>
<protein>
    <recommendedName>
        <fullName evidence="2">HTH araC/xylS-type domain-containing protein</fullName>
    </recommendedName>
</protein>
<dbReference type="GO" id="GO:0008270">
    <property type="term" value="F:zinc ion binding"/>
    <property type="evidence" value="ECO:0007669"/>
    <property type="project" value="InterPro"/>
</dbReference>
<dbReference type="GO" id="GO:0043565">
    <property type="term" value="F:sequence-specific DNA binding"/>
    <property type="evidence" value="ECO:0007669"/>
    <property type="project" value="InterPro"/>
</dbReference>